<reference evidence="2 3" key="1">
    <citation type="journal article" date="2011" name="Genome Biol.">
        <title>Comparative genome sequence analysis underscores mycoparasitism as the ancestral life style of Trichoderma.</title>
        <authorList>
            <person name="Kubicek C.P."/>
            <person name="Herrera-Estrella A."/>
            <person name="Seidl-Seiboth V."/>
            <person name="Martinez D.A."/>
            <person name="Druzhinina I.S."/>
            <person name="Thon M."/>
            <person name="Zeilinger S."/>
            <person name="Casas-Flores S."/>
            <person name="Horwitz B.A."/>
            <person name="Mukherjee P.K."/>
            <person name="Mukherjee M."/>
            <person name="Kredics L."/>
            <person name="Alcaraz L.D."/>
            <person name="Aerts A."/>
            <person name="Antal Z."/>
            <person name="Atanasova L."/>
            <person name="Cervantes-Badillo M.G."/>
            <person name="Challacombe J."/>
            <person name="Chertkov O."/>
            <person name="McCluskey K."/>
            <person name="Coulpier F."/>
            <person name="Deshpande N."/>
            <person name="von Doehren H."/>
            <person name="Ebbole D.J."/>
            <person name="Esquivel-Naranjo E.U."/>
            <person name="Fekete E."/>
            <person name="Flipphi M."/>
            <person name="Glaser F."/>
            <person name="Gomez-Rodriguez E.Y."/>
            <person name="Gruber S."/>
            <person name="Han C."/>
            <person name="Henrissat B."/>
            <person name="Hermosa R."/>
            <person name="Hernandez-Onate M."/>
            <person name="Karaffa L."/>
            <person name="Kosti I."/>
            <person name="Le Crom S."/>
            <person name="Lindquist E."/>
            <person name="Lucas S."/>
            <person name="Luebeck M."/>
            <person name="Luebeck P.S."/>
            <person name="Margeot A."/>
            <person name="Metz B."/>
            <person name="Misra M."/>
            <person name="Nevalainen H."/>
            <person name="Omann M."/>
            <person name="Packer N."/>
            <person name="Perrone G."/>
            <person name="Uresti-Rivera E.E."/>
            <person name="Salamov A."/>
            <person name="Schmoll M."/>
            <person name="Seiboth B."/>
            <person name="Shapiro H."/>
            <person name="Sukno S."/>
            <person name="Tamayo-Ramos J.A."/>
            <person name="Tisch D."/>
            <person name="Wiest A."/>
            <person name="Wilkinson H.H."/>
            <person name="Zhang M."/>
            <person name="Coutinho P.M."/>
            <person name="Kenerley C.M."/>
            <person name="Monte E."/>
            <person name="Baker S.E."/>
            <person name="Grigoriev I.V."/>
        </authorList>
    </citation>
    <scope>NUCLEOTIDE SEQUENCE [LARGE SCALE GENOMIC DNA]</scope>
    <source>
        <strain evidence="3">ATCC 20476 / IMI 206040</strain>
    </source>
</reference>
<dbReference type="OrthoDB" id="623670at2759"/>
<dbReference type="KEGG" id="tatv:25786170"/>
<evidence type="ECO:0000313" key="3">
    <source>
        <dbReference type="Proteomes" id="UP000005426"/>
    </source>
</evidence>
<keyword evidence="3" id="KW-1185">Reference proteome</keyword>
<keyword evidence="1" id="KW-0732">Signal</keyword>
<dbReference type="EMBL" id="ABDG02000023">
    <property type="protein sequence ID" value="EHK46097.1"/>
    <property type="molecule type" value="Genomic_DNA"/>
</dbReference>
<dbReference type="RefSeq" id="XP_013944283.1">
    <property type="nucleotide sequence ID" value="XM_014088808.1"/>
</dbReference>
<dbReference type="CDD" id="cd22191">
    <property type="entry name" value="DPBB_RlpA_EXP_N-like"/>
    <property type="match status" value="1"/>
</dbReference>
<gene>
    <name evidence="2" type="ORF">TRIATDRAFT_88525</name>
</gene>
<dbReference type="eggNOG" id="ENOG502SUYY">
    <property type="taxonomic scope" value="Eukaryota"/>
</dbReference>
<name>G9NTQ8_HYPAI</name>
<proteinExistence type="predicted"/>
<feature type="chain" id="PRO_5003524616" evidence="1">
    <location>
        <begin position="19"/>
        <end position="149"/>
    </location>
</feature>
<dbReference type="AlphaFoldDB" id="G9NTQ8"/>
<dbReference type="GeneID" id="25786170"/>
<evidence type="ECO:0000256" key="1">
    <source>
        <dbReference type="SAM" id="SignalP"/>
    </source>
</evidence>
<evidence type="ECO:0000313" key="2">
    <source>
        <dbReference type="EMBL" id="EHK46097.1"/>
    </source>
</evidence>
<feature type="signal peptide" evidence="1">
    <location>
        <begin position="1"/>
        <end position="18"/>
    </location>
</feature>
<dbReference type="Proteomes" id="UP000005426">
    <property type="component" value="Unassembled WGS sequence"/>
</dbReference>
<dbReference type="SUPFAM" id="SSF50685">
    <property type="entry name" value="Barwin-like endoglucanases"/>
    <property type="match status" value="1"/>
</dbReference>
<dbReference type="HOGENOM" id="CLU_1723606_0_0_1"/>
<dbReference type="InterPro" id="IPR036908">
    <property type="entry name" value="RlpA-like_sf"/>
</dbReference>
<sequence length="149" mass="16244">MHLTSFVTALMLSLSVSAAPTELTKGEIVTRSGTNGSIYSFESASNCHGILRKYGSCGISTYHPEIGEQNSFVAMPYNEFDKYGQAQNNKLCGKTIVMKHNGVTKTATVADRNVSDDHSIDMCLDLWEAFGGHNGDGTVIRNFSWSIQL</sequence>
<protein>
    <submittedName>
        <fullName evidence="2">Uncharacterized protein</fullName>
    </submittedName>
</protein>
<accession>G9NTQ8</accession>
<comment type="caution">
    <text evidence="2">The sequence shown here is derived from an EMBL/GenBank/DDBJ whole genome shotgun (WGS) entry which is preliminary data.</text>
</comment>
<dbReference type="Gene3D" id="2.40.40.10">
    <property type="entry name" value="RlpA-like domain"/>
    <property type="match status" value="1"/>
</dbReference>
<organism evidence="2 3">
    <name type="scientific">Hypocrea atroviridis (strain ATCC 20476 / IMI 206040)</name>
    <name type="common">Trichoderma atroviride</name>
    <dbReference type="NCBI Taxonomy" id="452589"/>
    <lineage>
        <taxon>Eukaryota</taxon>
        <taxon>Fungi</taxon>
        <taxon>Dikarya</taxon>
        <taxon>Ascomycota</taxon>
        <taxon>Pezizomycotina</taxon>
        <taxon>Sordariomycetes</taxon>
        <taxon>Hypocreomycetidae</taxon>
        <taxon>Hypocreales</taxon>
        <taxon>Hypocreaceae</taxon>
        <taxon>Trichoderma</taxon>
    </lineage>
</organism>